<gene>
    <name evidence="1" type="ORF">C1SCF055_LOCUS33679</name>
</gene>
<accession>A0A9P1GFA8</accession>
<sequence>MESAFALTLTSGIKGVAMVLDREVQPLTRVWCLFEYFLSSREHLELVFVTNAGVIGDDGCSSFDIALEVGKKIKSLQVAKCEATSEKDKTDIVEYIISELGSLERMDKQIRAAMSEMLMRNLANVERATGSLVDSLGEGSAETVDEESS</sequence>
<name>A0A9P1GFA8_9DINO</name>
<dbReference type="Proteomes" id="UP001152797">
    <property type="component" value="Unassembled WGS sequence"/>
</dbReference>
<dbReference type="EMBL" id="CAMXCT030004224">
    <property type="protein sequence ID" value="CAL4795531.1"/>
    <property type="molecule type" value="Genomic_DNA"/>
</dbReference>
<proteinExistence type="predicted"/>
<comment type="caution">
    <text evidence="1">The sequence shown here is derived from an EMBL/GenBank/DDBJ whole genome shotgun (WGS) entry which is preliminary data.</text>
</comment>
<protein>
    <submittedName>
        <fullName evidence="1">Uncharacterized protein</fullName>
    </submittedName>
</protein>
<reference evidence="1" key="1">
    <citation type="submission" date="2022-10" db="EMBL/GenBank/DDBJ databases">
        <authorList>
            <person name="Chen Y."/>
            <person name="Dougan E. K."/>
            <person name="Chan C."/>
            <person name="Rhodes N."/>
            <person name="Thang M."/>
        </authorList>
    </citation>
    <scope>NUCLEOTIDE SEQUENCE</scope>
</reference>
<organism evidence="1">
    <name type="scientific">Cladocopium goreaui</name>
    <dbReference type="NCBI Taxonomy" id="2562237"/>
    <lineage>
        <taxon>Eukaryota</taxon>
        <taxon>Sar</taxon>
        <taxon>Alveolata</taxon>
        <taxon>Dinophyceae</taxon>
        <taxon>Suessiales</taxon>
        <taxon>Symbiodiniaceae</taxon>
        <taxon>Cladocopium</taxon>
    </lineage>
</organism>
<dbReference type="EMBL" id="CAMXCT010004224">
    <property type="protein sequence ID" value="CAI4008219.1"/>
    <property type="molecule type" value="Genomic_DNA"/>
</dbReference>
<evidence type="ECO:0000313" key="3">
    <source>
        <dbReference type="Proteomes" id="UP001152797"/>
    </source>
</evidence>
<dbReference type="AlphaFoldDB" id="A0A9P1GFA8"/>
<evidence type="ECO:0000313" key="1">
    <source>
        <dbReference type="EMBL" id="CAI4008219.1"/>
    </source>
</evidence>
<keyword evidence="3" id="KW-1185">Reference proteome</keyword>
<dbReference type="OrthoDB" id="444128at2759"/>
<dbReference type="EMBL" id="CAMXCT020004224">
    <property type="protein sequence ID" value="CAL1161594.1"/>
    <property type="molecule type" value="Genomic_DNA"/>
</dbReference>
<evidence type="ECO:0000313" key="2">
    <source>
        <dbReference type="EMBL" id="CAL4795531.1"/>
    </source>
</evidence>
<reference evidence="2 3" key="2">
    <citation type="submission" date="2024-05" db="EMBL/GenBank/DDBJ databases">
        <authorList>
            <person name="Chen Y."/>
            <person name="Shah S."/>
            <person name="Dougan E. K."/>
            <person name="Thang M."/>
            <person name="Chan C."/>
        </authorList>
    </citation>
    <scope>NUCLEOTIDE SEQUENCE [LARGE SCALE GENOMIC DNA]</scope>
</reference>